<evidence type="ECO:0000313" key="1">
    <source>
        <dbReference type="EMBL" id="SEU20442.1"/>
    </source>
</evidence>
<dbReference type="GeneID" id="93280935"/>
<evidence type="ECO:0000313" key="2">
    <source>
        <dbReference type="Proteomes" id="UP000198508"/>
    </source>
</evidence>
<dbReference type="RefSeq" id="WP_092371707.1">
    <property type="nucleotide sequence ID" value="NZ_FOIM01000054.1"/>
</dbReference>
<reference evidence="2" key="1">
    <citation type="submission" date="2016-10" db="EMBL/GenBank/DDBJ databases">
        <authorList>
            <person name="Varghese N."/>
            <person name="Submissions S."/>
        </authorList>
    </citation>
    <scope>NUCLEOTIDE SEQUENCE [LARGE SCALE GENOMIC DNA]</scope>
    <source>
        <strain evidence="2">NLAE-zl-G277</strain>
    </source>
</reference>
<gene>
    <name evidence="1" type="ORF">SAMN05216313_15425</name>
</gene>
<dbReference type="EMBL" id="FOIM01000054">
    <property type="protein sequence ID" value="SEU20442.1"/>
    <property type="molecule type" value="Genomic_DNA"/>
</dbReference>
<dbReference type="STRING" id="460384.SAMN05216313_15425"/>
<sequence>MSLKTNYKDDKFAGKRIYKMDTLEGGFVTLEDQTQYQEEGDIFSAADINATNTAINSNTEGLSRVEKVIAELQDKVVVNLPVSGWSGTAPFTQTIPLLGIKNTDNPIPGMLYPDNLTEDRKAQIDKSSNMITEIETLDGSLKVTCQFKRPTADLILVLKGVSL</sequence>
<dbReference type="Proteomes" id="UP000198508">
    <property type="component" value="Unassembled WGS sequence"/>
</dbReference>
<keyword evidence="2" id="KW-1185">Reference proteome</keyword>
<dbReference type="AlphaFoldDB" id="A0A1I0K8V7"/>
<name>A0A1I0K8V7_9FIRM</name>
<proteinExistence type="predicted"/>
<accession>A0A1I0K8V7</accession>
<protein>
    <submittedName>
        <fullName evidence="1">Uncharacterized protein</fullName>
    </submittedName>
</protein>
<organism evidence="1 2">
    <name type="scientific">Enterocloster lavalensis</name>
    <dbReference type="NCBI Taxonomy" id="460384"/>
    <lineage>
        <taxon>Bacteria</taxon>
        <taxon>Bacillati</taxon>
        <taxon>Bacillota</taxon>
        <taxon>Clostridia</taxon>
        <taxon>Lachnospirales</taxon>
        <taxon>Lachnospiraceae</taxon>
        <taxon>Enterocloster</taxon>
    </lineage>
</organism>